<name>S9SLF1_PAEAL</name>
<dbReference type="Pfam" id="PF00501">
    <property type="entry name" value="AMP-binding"/>
    <property type="match status" value="2"/>
</dbReference>
<dbReference type="PANTHER" id="PTHR45527:SF14">
    <property type="entry name" value="PLIPASTATIN SYNTHASE SUBUNIT B"/>
    <property type="match status" value="1"/>
</dbReference>
<dbReference type="EMBL" id="ATMT01000075">
    <property type="protein sequence ID" value="EPY04933.1"/>
    <property type="molecule type" value="Genomic_DNA"/>
</dbReference>
<dbReference type="FunFam" id="1.10.1200.10:FF:000005">
    <property type="entry name" value="Nonribosomal peptide synthetase 1"/>
    <property type="match status" value="2"/>
</dbReference>
<feature type="domain" description="Carrier" evidence="9">
    <location>
        <begin position="2080"/>
        <end position="2154"/>
    </location>
</feature>
<dbReference type="InterPro" id="IPR036736">
    <property type="entry name" value="ACP-like_sf"/>
</dbReference>
<dbReference type="GO" id="GO:0005737">
    <property type="term" value="C:cytoplasm"/>
    <property type="evidence" value="ECO:0007669"/>
    <property type="project" value="TreeGrafter"/>
</dbReference>
<dbReference type="Proteomes" id="UP000015344">
    <property type="component" value="Unassembled WGS sequence"/>
</dbReference>
<dbReference type="PROSITE" id="PS50075">
    <property type="entry name" value="CARRIER"/>
    <property type="match status" value="2"/>
</dbReference>
<dbReference type="InterPro" id="IPR025110">
    <property type="entry name" value="AMP-bd_C"/>
</dbReference>
<dbReference type="PROSITE" id="PS00012">
    <property type="entry name" value="PHOSPHOPANTETHEINE"/>
    <property type="match status" value="2"/>
</dbReference>
<dbReference type="RefSeq" id="WP_021261735.1">
    <property type="nucleotide sequence ID" value="NZ_ATMT01000075.1"/>
</dbReference>
<dbReference type="Gene3D" id="3.30.300.30">
    <property type="match status" value="2"/>
</dbReference>
<comment type="caution">
    <text evidence="10">The sequence shown here is derived from an EMBL/GenBank/DDBJ whole genome shotgun (WGS) entry which is preliminary data.</text>
</comment>
<dbReference type="PATRIC" id="fig|1117108.3.peg.4654"/>
<dbReference type="InterPro" id="IPR000873">
    <property type="entry name" value="AMP-dep_synth/lig_dom"/>
</dbReference>
<dbReference type="FunFam" id="3.30.300.30:FF:000010">
    <property type="entry name" value="Enterobactin synthetase component F"/>
    <property type="match status" value="2"/>
</dbReference>
<dbReference type="FunFam" id="2.30.38.10:FF:000001">
    <property type="entry name" value="Non-ribosomal peptide synthetase PvdI"/>
    <property type="match status" value="2"/>
</dbReference>
<dbReference type="FunFam" id="3.40.50.980:FF:000002">
    <property type="entry name" value="Enterobactin synthetase component F"/>
    <property type="match status" value="1"/>
</dbReference>
<comment type="similarity">
    <text evidence="2">Belongs to the ATP-dependent AMP-binding enzyme family.</text>
</comment>
<dbReference type="FunFam" id="3.40.50.12780:FF:000012">
    <property type="entry name" value="Non-ribosomal peptide synthetase"/>
    <property type="match status" value="2"/>
</dbReference>
<dbReference type="InterPro" id="IPR009081">
    <property type="entry name" value="PP-bd_ACP"/>
</dbReference>
<dbReference type="NCBIfam" id="TIGR01720">
    <property type="entry name" value="NRPS-para261"/>
    <property type="match status" value="1"/>
</dbReference>
<dbReference type="CDD" id="cd19543">
    <property type="entry name" value="DCL_NRPS"/>
    <property type="match status" value="1"/>
</dbReference>
<dbReference type="Pfam" id="PF00550">
    <property type="entry name" value="PP-binding"/>
    <property type="match status" value="2"/>
</dbReference>
<accession>S9SLF1</accession>
<evidence type="ECO:0000313" key="10">
    <source>
        <dbReference type="EMBL" id="EPY04933.1"/>
    </source>
</evidence>
<dbReference type="PROSITE" id="PS00455">
    <property type="entry name" value="AMP_BINDING"/>
    <property type="match status" value="2"/>
</dbReference>
<evidence type="ECO:0000256" key="6">
    <source>
        <dbReference type="ARBA" id="ARBA00022737"/>
    </source>
</evidence>
<evidence type="ECO:0000256" key="5">
    <source>
        <dbReference type="ARBA" id="ARBA00022598"/>
    </source>
</evidence>
<dbReference type="InterPro" id="IPR045851">
    <property type="entry name" value="AMP-bd_C_sf"/>
</dbReference>
<keyword evidence="6" id="KW-0677">Repeat</keyword>
<dbReference type="SUPFAM" id="SSF56801">
    <property type="entry name" value="Acetyl-CoA synthetase-like"/>
    <property type="match status" value="2"/>
</dbReference>
<dbReference type="SMART" id="SM01294">
    <property type="entry name" value="PKS_PP_betabranch"/>
    <property type="match status" value="1"/>
</dbReference>
<dbReference type="CDD" id="cd19534">
    <property type="entry name" value="E_NRPS"/>
    <property type="match status" value="1"/>
</dbReference>
<sequence length="2640" mass="302298">MVEIQKMYRLTPLQEGMLFHFLLNEDTSQYYEQFHFRINGPVNITFFEQSLNEIMKRHDVLRTVFVYEDLEDPLQIVLKERQASFNYINISHLPEKEQERFVEQFKEQHKNEGFHISEDVLIKLALIQIKPDSFHMIWSFHHIIMDGWCLGIVMNDFIAFYRSLENGKEPKLGSPFPFSDYIRWLDEQDAEAAEQYWEAYLQGYQQLASLPQKSQQQTDAYDHREAILSFDEKMTQELLQIAERYHVTVNTIFQTAWALLLARYNQADDVVFGAVVSGRQADVTGIENMVGLFINTIPVRVQFKDNMSFSELLQQVQESALSSTAYDYLSLATVQRVSTLKNNLLNHVIAFENYPLQDQLSETNDNAGLDFSIETVTIFEKTNYDINIIVTMGTSLAVKFVYNAAVYDEKMIENMTTHLKSIFSSIAKWPDMKLQHIDMLTEAEKARILVDFNDTEAAYPEAKTIHGLFEEQVEKTPEQVAAVFGEERLTYRELNERAEQLARALRQLGVQPDDLVGLLTERSLDMMVGILGILKAGGAYVPLDPDYPEERIRYMLEDCGTKLLVTQKKLAELAGIFAGTILYVEDELVDELGAVSTANPVKVEMVAEERNVRADHLAYVIYTSGTTGKPKGVLIEHRQVVRLLFTDRSRFDFGDTDVWTLFHSYCFDFSVWEMYGALLYGGKLVIIPKQTAQDPAAYLQVLKQEQVTIVNQTPTAFYHLADEELRCTDKRLSVRKVIFGGEALEPLQLKRFREKYPETQLINMYGITETTVHVTYKELTEDDLGLSKSNIGSPIPTLTAYVLDAARQPVPIGIPGELYVGGAGVARGYLNRPELTADRFVDHPFIVGERVYRTGDLARWMPDGNLEYLGRIDHQVKIRGYRIELGEIETQLLRHEQVKETIVLARKSPAGDPYLCAYVVVTGEYGELDVAELRRYLGQHLPSYMIPSFFVALERMPLTSNGKIDRQALPSPEGHAVTGVEYVAPRTEQEAQLAEVWQRVLGLDRVGVRDNFFDIGGDSIKGIRLVVAINQSLDIQMHMIDLYKHPDISSLVDHIGRLESDISSQAWTEAQEGVERLKQQLMEQGELFSESEIEDIYPMSDIQQGMVYYSMAHPDDAVYHDQFIYQIRETDFEPNVLNRALDLLVQKHSILRCSFHLQQAPGWVQAVHKEVELPVELFDLRDRSRRQQEQFIREQMEADRNRPFLLDQAPLWRIKVCMLSDSQLALCFIFHHAILDGWSVASFITELMNVYVRLKEERSFTPEPLANSYKAYIVDQIALKKEEDIIEYWRSELDGYKRLQLPDVTLAGASSGRSERVRIHHPVNRELFERLQELARKHDTSVKTVCFAAYINMLRMITYESDIVVGIVENNRPLCEDGDRMLGCFLNTVPFRLVMDERATWNTIIGDVKRKLQDLKKHGRLPLFDIVKAIGENPSGQNPIFDVLFNFVDFHVYNSEEQKERFAPDAEQLLDVGAYENTNTLFDFSISTTFGQMDVLVNCQSSAFPEEWAQRLIGYYFNILQDMVELPDNSIDKGRLLAAEERKRLLIGFNNTEAVYPRGKTIHELFAEQAKKTPNQAAVVCKEQYLTYRELDEQADRLARVLKERDVRPDGIVGLMAESSLEIVVGILGVLKAGGAYLPIDPEYPEERIRYMLEDSGASMLLIQPHLKERMYDWISQPSGLAKSNSYQLLELSLERSNKNEWYGREGEREAAAAGISLEPSESTAGPHHLAYVIYTSGSTGKPKGVMVEHQSLVNLSVWHQQFYEVTEADRSAKYASWAFDASVWELFPYLISGATVHILPEELRLDIRALNDYYHGNDITIAWLPPQMYEQLSELENDSLRLLLTGSDKVKGYKLVNYEVWNTYGPTESTVICTAYRIEGEETNIPIGKPLTNTRMYVLDEYMQLQPIGAPGELFIAGEGLARGYLNRPELTVEKFVDDPFVPGERMYRTGDLGRWLPDGNLEYLGRIDQQVKIRGYRIEIGEIETALQREGIVKEAVVIARQDEHGVPFLCAYVVATEELDEAELRRVLGQQLPSYMIPAFFVQLESMPLTPNGKVDKKQLFNTELDKTRYKNTEYAKPETDVEKIVVAIWEEVLGVKEIGIRDDFFQLGGDSIKAIQVASRLHNHNYKLAINDLFYHPTIEQVSPYIEIMERQIDQGSVEGVVELVPIQKMFLEQETNAPHHFNQSVMLFAKQGFSEDGIRKAFTKIVEHHDALRMVYKYEDAEYKQFNRSLNGELFHLTVSDLLHCNDAAALAERIEQEANRIQESIDLQVGPLVKLGLFKTSAGDHLLIVIHHLIIDGVSWRIILEDLATAYAQTMQHKPIQLPRKTDSFQRWAEHLTYYANDSAIQEELSYWVELETITTSPLPKDYDYGEIQLRELDYVAVELSRDNTDKLLRHIHHAYNTEVKDILLAALSLSLYEWGLQEQVVVNLEGHGREELIKDIDITRTVGWFTACYPVKLHAYPNKDLGYQLKATKESLRNIPNNGIGYGVIKYLTSKKNKNDVELSLQPDINFNYLGQFGQGKEDSEFQTSPFSTGRSLSPDSKAHYVIDMNGMIADGTFSLTIGYSTKHYQRDTVKRLGEIYENVLINVIHHCEEKKDTEFTPSDLVTADLSIEELEELNEEIATLLDLDEELT</sequence>
<dbReference type="FunFam" id="3.40.50.980:FF:000001">
    <property type="entry name" value="Non-ribosomal peptide synthetase"/>
    <property type="match status" value="2"/>
</dbReference>
<evidence type="ECO:0000313" key="11">
    <source>
        <dbReference type="Proteomes" id="UP000015344"/>
    </source>
</evidence>
<dbReference type="InterPro" id="IPR001242">
    <property type="entry name" value="Condensation_dom"/>
</dbReference>
<dbReference type="Gene3D" id="3.40.50.980">
    <property type="match status" value="4"/>
</dbReference>
<proteinExistence type="inferred from homology"/>
<dbReference type="CDD" id="cd17643">
    <property type="entry name" value="A_NRPS_Cytc1-like"/>
    <property type="match status" value="1"/>
</dbReference>
<dbReference type="InterPro" id="IPR010060">
    <property type="entry name" value="NRPS_synth"/>
</dbReference>
<evidence type="ECO:0000259" key="9">
    <source>
        <dbReference type="PROSITE" id="PS50075"/>
    </source>
</evidence>
<protein>
    <submittedName>
        <fullName evidence="10">Amino acid adenylation domain-containing protein</fullName>
    </submittedName>
</protein>
<dbReference type="Pfam" id="PF13193">
    <property type="entry name" value="AMP-binding_C"/>
    <property type="match status" value="2"/>
</dbReference>
<dbReference type="GO" id="GO:0008610">
    <property type="term" value="P:lipid biosynthetic process"/>
    <property type="evidence" value="ECO:0007669"/>
    <property type="project" value="UniProtKB-ARBA"/>
</dbReference>
<keyword evidence="8" id="KW-0511">Multifunctional enzyme</keyword>
<organism evidence="10 11">
    <name type="scientific">Paenibacillus alvei TS-15</name>
    <dbReference type="NCBI Taxonomy" id="1117108"/>
    <lineage>
        <taxon>Bacteria</taxon>
        <taxon>Bacillati</taxon>
        <taxon>Bacillota</taxon>
        <taxon>Bacilli</taxon>
        <taxon>Bacillales</taxon>
        <taxon>Paenibacillaceae</taxon>
        <taxon>Paenibacillus</taxon>
    </lineage>
</organism>
<evidence type="ECO:0000256" key="7">
    <source>
        <dbReference type="ARBA" id="ARBA00023194"/>
    </source>
</evidence>
<dbReference type="GO" id="GO:0043041">
    <property type="term" value="P:amino acid activation for nonribosomal peptide biosynthetic process"/>
    <property type="evidence" value="ECO:0007669"/>
    <property type="project" value="TreeGrafter"/>
</dbReference>
<dbReference type="NCBIfam" id="NF003417">
    <property type="entry name" value="PRK04813.1"/>
    <property type="match status" value="2"/>
</dbReference>
<dbReference type="GO" id="GO:0016874">
    <property type="term" value="F:ligase activity"/>
    <property type="evidence" value="ECO:0007669"/>
    <property type="project" value="UniProtKB-KW"/>
</dbReference>
<dbReference type="SUPFAM" id="SSF52777">
    <property type="entry name" value="CoA-dependent acyltransferases"/>
    <property type="match status" value="6"/>
</dbReference>
<dbReference type="InterPro" id="IPR006162">
    <property type="entry name" value="Ppantetheine_attach_site"/>
</dbReference>
<evidence type="ECO:0000256" key="1">
    <source>
        <dbReference type="ARBA" id="ARBA00001957"/>
    </source>
</evidence>
<dbReference type="Pfam" id="PF00668">
    <property type="entry name" value="Condensation"/>
    <property type="match status" value="3"/>
</dbReference>
<dbReference type="NCBIfam" id="TIGR01733">
    <property type="entry name" value="AA-adenyl-dom"/>
    <property type="match status" value="2"/>
</dbReference>
<dbReference type="InterPro" id="IPR010071">
    <property type="entry name" value="AA_adenyl_dom"/>
</dbReference>
<dbReference type="Gene3D" id="2.30.38.10">
    <property type="entry name" value="Luciferase, Domain 3"/>
    <property type="match status" value="2"/>
</dbReference>
<dbReference type="PANTHER" id="PTHR45527">
    <property type="entry name" value="NONRIBOSOMAL PEPTIDE SYNTHETASE"/>
    <property type="match status" value="1"/>
</dbReference>
<keyword evidence="3" id="KW-0596">Phosphopantetheine</keyword>
<evidence type="ECO:0000256" key="4">
    <source>
        <dbReference type="ARBA" id="ARBA00022553"/>
    </source>
</evidence>
<dbReference type="InterPro" id="IPR020845">
    <property type="entry name" value="AMP-binding_CS"/>
</dbReference>
<gene>
    <name evidence="10" type="ORF">PAALTS15_22588</name>
</gene>
<evidence type="ECO:0000256" key="8">
    <source>
        <dbReference type="ARBA" id="ARBA00023268"/>
    </source>
</evidence>
<dbReference type="SUPFAM" id="SSF47336">
    <property type="entry name" value="ACP-like"/>
    <property type="match status" value="2"/>
</dbReference>
<keyword evidence="5" id="KW-0436">Ligase</keyword>
<dbReference type="eggNOG" id="COG1020">
    <property type="taxonomic scope" value="Bacteria"/>
</dbReference>
<dbReference type="InterPro" id="IPR023213">
    <property type="entry name" value="CAT-like_dom_sf"/>
</dbReference>
<reference evidence="10 11" key="1">
    <citation type="submission" date="2013-05" db="EMBL/GenBank/DDBJ databases">
        <authorList>
            <person name="Strain E.A."/>
            <person name="Brown E."/>
            <person name="Allard M.W."/>
            <person name="Luo Y.L."/>
        </authorList>
    </citation>
    <scope>NUCLEOTIDE SEQUENCE [LARGE SCALE GENOMIC DNA]</scope>
    <source>
        <strain evidence="10 11">TS-15</strain>
    </source>
</reference>
<keyword evidence="4" id="KW-0597">Phosphoprotein</keyword>
<evidence type="ECO:0000256" key="3">
    <source>
        <dbReference type="ARBA" id="ARBA00022450"/>
    </source>
</evidence>
<dbReference type="GO" id="GO:0031177">
    <property type="term" value="F:phosphopantetheine binding"/>
    <property type="evidence" value="ECO:0007669"/>
    <property type="project" value="InterPro"/>
</dbReference>
<dbReference type="Gene3D" id="3.30.559.30">
    <property type="entry name" value="Nonribosomal peptide synthetase, condensation domain"/>
    <property type="match status" value="3"/>
</dbReference>
<dbReference type="GO" id="GO:0017000">
    <property type="term" value="P:antibiotic biosynthetic process"/>
    <property type="evidence" value="ECO:0007669"/>
    <property type="project" value="UniProtKB-KW"/>
</dbReference>
<comment type="cofactor">
    <cofactor evidence="1">
        <name>pantetheine 4'-phosphate</name>
        <dbReference type="ChEBI" id="CHEBI:47942"/>
    </cofactor>
</comment>
<dbReference type="GO" id="GO:0044550">
    <property type="term" value="P:secondary metabolite biosynthetic process"/>
    <property type="evidence" value="ECO:0007669"/>
    <property type="project" value="UniProtKB-ARBA"/>
</dbReference>
<dbReference type="InterPro" id="IPR020806">
    <property type="entry name" value="PKS_PP-bd"/>
</dbReference>
<dbReference type="Gene3D" id="3.30.559.10">
    <property type="entry name" value="Chloramphenicol acetyltransferase-like domain"/>
    <property type="match status" value="3"/>
</dbReference>
<evidence type="ECO:0000256" key="2">
    <source>
        <dbReference type="ARBA" id="ARBA00006432"/>
    </source>
</evidence>
<dbReference type="SMART" id="SM00823">
    <property type="entry name" value="PKS_PP"/>
    <property type="match status" value="2"/>
</dbReference>
<keyword evidence="7" id="KW-0045">Antibiotic biosynthesis</keyword>
<dbReference type="Gene3D" id="1.10.1200.10">
    <property type="entry name" value="ACP-like"/>
    <property type="match status" value="2"/>
</dbReference>
<feature type="domain" description="Carrier" evidence="9">
    <location>
        <begin position="984"/>
        <end position="1059"/>
    </location>
</feature>